<accession>A0A2N9LYW6</accession>
<dbReference type="EMBL" id="OKRB01000125">
    <property type="protein sequence ID" value="SPE28392.1"/>
    <property type="molecule type" value="Genomic_DNA"/>
</dbReference>
<reference evidence="2" key="1">
    <citation type="submission" date="2018-02" db="EMBL/GenBank/DDBJ databases">
        <authorList>
            <person name="Hausmann B."/>
        </authorList>
    </citation>
    <scope>NUCLEOTIDE SEQUENCE [LARGE SCALE GENOMIC DNA]</scope>
    <source>
        <strain evidence="2">Peat soil MAG SbA5</strain>
    </source>
</reference>
<evidence type="ECO:0000313" key="1">
    <source>
        <dbReference type="EMBL" id="SPE28392.1"/>
    </source>
</evidence>
<dbReference type="Proteomes" id="UP000239735">
    <property type="component" value="Unassembled WGS sequence"/>
</dbReference>
<organism evidence="1 2">
    <name type="scientific">Candidatus Sulfuritelmatomonas gaucii</name>
    <dbReference type="NCBI Taxonomy" id="2043161"/>
    <lineage>
        <taxon>Bacteria</taxon>
        <taxon>Pseudomonadati</taxon>
        <taxon>Acidobacteriota</taxon>
        <taxon>Terriglobia</taxon>
        <taxon>Terriglobales</taxon>
        <taxon>Acidobacteriaceae</taxon>
        <taxon>Candidatus Sulfuritelmatomonas</taxon>
    </lineage>
</organism>
<evidence type="ECO:0000313" key="2">
    <source>
        <dbReference type="Proteomes" id="UP000239735"/>
    </source>
</evidence>
<sequence length="59" mass="6531">MTEIILTFPVRRRASLSCIWFKTGNPVRPLACKWVVSEQAADDCGPALTAEPHVCRNCA</sequence>
<dbReference type="AlphaFoldDB" id="A0A2N9LYW6"/>
<gene>
    <name evidence="1" type="ORF">SBA5_650030</name>
</gene>
<name>A0A2N9LYW6_9BACT</name>
<proteinExistence type="predicted"/>
<protein>
    <submittedName>
        <fullName evidence="1">Uncharacterized protein</fullName>
    </submittedName>
</protein>